<keyword evidence="1" id="KW-0547">Nucleotide-binding</keyword>
<name>Q01W26_SOLUE</name>
<dbReference type="Pfam" id="PF00005">
    <property type="entry name" value="ABC_tran"/>
    <property type="match status" value="2"/>
</dbReference>
<feature type="domain" description="ABC transporter" evidence="3">
    <location>
        <begin position="4"/>
        <end position="254"/>
    </location>
</feature>
<dbReference type="InterPro" id="IPR017871">
    <property type="entry name" value="ABC_transporter-like_CS"/>
</dbReference>
<dbReference type="AlphaFoldDB" id="Q01W26"/>
<dbReference type="GO" id="GO:0016887">
    <property type="term" value="F:ATP hydrolysis activity"/>
    <property type="evidence" value="ECO:0007669"/>
    <property type="project" value="InterPro"/>
</dbReference>
<evidence type="ECO:0000256" key="1">
    <source>
        <dbReference type="ARBA" id="ARBA00022741"/>
    </source>
</evidence>
<accession>Q01W26</accession>
<evidence type="ECO:0000259" key="3">
    <source>
        <dbReference type="PROSITE" id="PS50893"/>
    </source>
</evidence>
<dbReference type="HOGENOM" id="CLU_000604_36_0_0"/>
<dbReference type="InterPro" id="IPR027417">
    <property type="entry name" value="P-loop_NTPase"/>
</dbReference>
<feature type="domain" description="ABC transporter" evidence="3">
    <location>
        <begin position="344"/>
        <end position="530"/>
    </location>
</feature>
<dbReference type="OrthoDB" id="9760950at2"/>
<reference evidence="4" key="1">
    <citation type="submission" date="2006-10" db="EMBL/GenBank/DDBJ databases">
        <title>Complete sequence of Solibacter usitatus Ellin6076.</title>
        <authorList>
            <consortium name="US DOE Joint Genome Institute"/>
            <person name="Copeland A."/>
            <person name="Lucas S."/>
            <person name="Lapidus A."/>
            <person name="Barry K."/>
            <person name="Detter J.C."/>
            <person name="Glavina del Rio T."/>
            <person name="Hammon N."/>
            <person name="Israni S."/>
            <person name="Dalin E."/>
            <person name="Tice H."/>
            <person name="Pitluck S."/>
            <person name="Thompson L.S."/>
            <person name="Brettin T."/>
            <person name="Bruce D."/>
            <person name="Han C."/>
            <person name="Tapia R."/>
            <person name="Gilna P."/>
            <person name="Schmutz J."/>
            <person name="Larimer F."/>
            <person name="Land M."/>
            <person name="Hauser L."/>
            <person name="Kyrpides N."/>
            <person name="Mikhailova N."/>
            <person name="Janssen P.H."/>
            <person name="Kuske C.R."/>
            <person name="Richardson P."/>
        </authorList>
    </citation>
    <scope>NUCLEOTIDE SEQUENCE</scope>
    <source>
        <strain evidence="4">Ellin6076</strain>
    </source>
</reference>
<dbReference type="SMART" id="SM00382">
    <property type="entry name" value="AAA"/>
    <property type="match status" value="2"/>
</dbReference>
<dbReference type="FunFam" id="3.40.50.300:FF:000011">
    <property type="entry name" value="Putative ABC transporter ATP-binding component"/>
    <property type="match status" value="1"/>
</dbReference>
<dbReference type="PROSITE" id="PS50893">
    <property type="entry name" value="ABC_TRANSPORTER_2"/>
    <property type="match status" value="2"/>
</dbReference>
<gene>
    <name evidence="4" type="ordered locus">Acid_5186</name>
</gene>
<dbReference type="CDD" id="cd03221">
    <property type="entry name" value="ABCF_EF-3"/>
    <property type="match status" value="2"/>
</dbReference>
<dbReference type="eggNOG" id="COG0488">
    <property type="taxonomic scope" value="Bacteria"/>
</dbReference>
<dbReference type="EMBL" id="CP000473">
    <property type="protein sequence ID" value="ABJ86139.1"/>
    <property type="molecule type" value="Genomic_DNA"/>
</dbReference>
<dbReference type="InParanoid" id="Q01W26"/>
<dbReference type="NCBIfam" id="NF000355">
    <property type="entry name" value="ribo_prot_ABC_F"/>
    <property type="match status" value="1"/>
</dbReference>
<evidence type="ECO:0000256" key="2">
    <source>
        <dbReference type="ARBA" id="ARBA00022840"/>
    </source>
</evidence>
<keyword evidence="2" id="KW-0067">ATP-binding</keyword>
<dbReference type="PANTHER" id="PTHR42855:SF2">
    <property type="entry name" value="DRUG RESISTANCE ABC TRANSPORTER,ATP-BINDING PROTEIN"/>
    <property type="match status" value="1"/>
</dbReference>
<evidence type="ECO:0000313" key="4">
    <source>
        <dbReference type="EMBL" id="ABJ86139.1"/>
    </source>
</evidence>
<dbReference type="PANTHER" id="PTHR42855">
    <property type="entry name" value="ABC TRANSPORTER ATP-BINDING SUBUNIT"/>
    <property type="match status" value="1"/>
</dbReference>
<dbReference type="InterPro" id="IPR051309">
    <property type="entry name" value="ABCF_ATPase"/>
</dbReference>
<dbReference type="Gene3D" id="3.40.50.300">
    <property type="entry name" value="P-loop containing nucleotide triphosphate hydrolases"/>
    <property type="match status" value="2"/>
</dbReference>
<dbReference type="STRING" id="234267.Acid_5186"/>
<dbReference type="KEGG" id="sus:Acid_5186"/>
<dbReference type="GO" id="GO:0005524">
    <property type="term" value="F:ATP binding"/>
    <property type="evidence" value="ECO:0007669"/>
    <property type="project" value="UniProtKB-KW"/>
</dbReference>
<dbReference type="InterPro" id="IPR003439">
    <property type="entry name" value="ABC_transporter-like_ATP-bd"/>
</dbReference>
<dbReference type="InterPro" id="IPR003593">
    <property type="entry name" value="AAA+_ATPase"/>
</dbReference>
<proteinExistence type="predicted"/>
<sequence length="530" mass="57371">MSLLSLSELSFEYPSGPILFDNVSFPINPGDRIAIVGPNGSGKSTLLRLIAGNLEPSRGSVVRRRDLQIAVADQEILAGPPHTLFEFVYGAFPVLAQLRAAIRGLEPHLSDPARAAEYACRIHEYQDSGGFLAEAAVARTLTGLGYLPGHFDRDLHSLSGGERTRAALARALSTDAGLLILDEPTNHLDIAAREWLESTLASRATPCVITSHDRALLSAFANRIVEIERSKVTVFESGYADYRGARAVLLRQAWSAYAAFERRKAALTRAARRRDQLSARVAVAPEGIRLGKDHYARKAAKIARTARILRERVGEEERVEKPWEETLIEGLTFDRVTRSGDVVVAAAGLAKSYNSKTLFRDLTFHVRRGDRLAIMGPSGSGKTTLLNLIHGTAPADSGSVHLGANVEIGSVGQSPAALHLQLTPLDLCGSGTAARTLLACLKLRPDRLNRPLHELSGGERTKVALARILTCGANLLLLDEPTNHLEIEAQEALEQALRLYPGTVIVVSHDRFFLDALGPGVSFLTFSSST</sequence>
<dbReference type="SUPFAM" id="SSF52540">
    <property type="entry name" value="P-loop containing nucleoside triphosphate hydrolases"/>
    <property type="match status" value="2"/>
</dbReference>
<dbReference type="PROSITE" id="PS00211">
    <property type="entry name" value="ABC_TRANSPORTER_1"/>
    <property type="match status" value="2"/>
</dbReference>
<protein>
    <submittedName>
        <fullName evidence="4">ABC transporter related</fullName>
    </submittedName>
</protein>
<organism evidence="4">
    <name type="scientific">Solibacter usitatus (strain Ellin6076)</name>
    <dbReference type="NCBI Taxonomy" id="234267"/>
    <lineage>
        <taxon>Bacteria</taxon>
        <taxon>Pseudomonadati</taxon>
        <taxon>Acidobacteriota</taxon>
        <taxon>Terriglobia</taxon>
        <taxon>Bryobacterales</taxon>
        <taxon>Solibacteraceae</taxon>
        <taxon>Candidatus Solibacter</taxon>
    </lineage>
</organism>